<dbReference type="Gene3D" id="1.10.10.60">
    <property type="entry name" value="Homeodomain-like"/>
    <property type="match status" value="1"/>
</dbReference>
<proteinExistence type="predicted"/>
<dbReference type="AlphaFoldDB" id="A0A8E1VZ06"/>
<gene>
    <name evidence="6" type="ORF">H5411_17975</name>
</gene>
<reference evidence="6 7" key="1">
    <citation type="submission" date="2020-08" db="EMBL/GenBank/DDBJ databases">
        <title>Amycolatopsis echigonensis JCM 21831.</title>
        <authorList>
            <person name="Tedsree N."/>
            <person name="Kuncharoen N."/>
            <person name="Likhitwitayawuid K."/>
            <person name="Tanasupawat S."/>
        </authorList>
    </citation>
    <scope>NUCLEOTIDE SEQUENCE [LARGE SCALE GENOMIC DNA]</scope>
    <source>
        <strain evidence="6 7">JCM 21831</strain>
    </source>
</reference>
<dbReference type="InterPro" id="IPR009057">
    <property type="entry name" value="Homeodomain-like_sf"/>
</dbReference>
<evidence type="ECO:0000256" key="1">
    <source>
        <dbReference type="ARBA" id="ARBA00023015"/>
    </source>
</evidence>
<evidence type="ECO:0000256" key="2">
    <source>
        <dbReference type="ARBA" id="ARBA00023125"/>
    </source>
</evidence>
<dbReference type="SUPFAM" id="SSF46689">
    <property type="entry name" value="Homeodomain-like"/>
    <property type="match status" value="1"/>
</dbReference>
<evidence type="ECO:0000259" key="5">
    <source>
        <dbReference type="PROSITE" id="PS50977"/>
    </source>
</evidence>
<dbReference type="Pfam" id="PF16925">
    <property type="entry name" value="TetR_C_13"/>
    <property type="match status" value="1"/>
</dbReference>
<dbReference type="PANTHER" id="PTHR47506">
    <property type="entry name" value="TRANSCRIPTIONAL REGULATORY PROTEIN"/>
    <property type="match status" value="1"/>
</dbReference>
<keyword evidence="3" id="KW-0804">Transcription</keyword>
<dbReference type="EMBL" id="JACJHR010000023">
    <property type="protein sequence ID" value="MBB2501009.1"/>
    <property type="molecule type" value="Genomic_DNA"/>
</dbReference>
<dbReference type="GO" id="GO:0003677">
    <property type="term" value="F:DNA binding"/>
    <property type="evidence" value="ECO:0007669"/>
    <property type="project" value="UniProtKB-UniRule"/>
</dbReference>
<sequence length="216" mass="23554">MSPRGRPRAFDREHALTQAMLVFWERGYDGASLAELTEAMGIKPPSLYAAFGDKETLFREAIEHYQSVYGQYTMRALTEEPTARAAVEAMLRDNARAYVEPGHPKGCMVVLAATNCTQANASVWEFLAASRDNVRRQLRERLRRGVDEGDLAATVDTDALSALYATVFYGLTMQARDGVSLDSLMTVIDLALSLWPENGGGAASTVDTVDTAPSAP</sequence>
<evidence type="ECO:0000313" key="7">
    <source>
        <dbReference type="Proteomes" id="UP000550260"/>
    </source>
</evidence>
<feature type="domain" description="HTH tetR-type" evidence="5">
    <location>
        <begin position="9"/>
        <end position="69"/>
    </location>
</feature>
<feature type="DNA-binding region" description="H-T-H motif" evidence="4">
    <location>
        <begin position="32"/>
        <end position="51"/>
    </location>
</feature>
<accession>A0A8E1VZ06</accession>
<organism evidence="6 7">
    <name type="scientific">Amycolatopsis echigonensis</name>
    <dbReference type="NCBI Taxonomy" id="2576905"/>
    <lineage>
        <taxon>Bacteria</taxon>
        <taxon>Bacillati</taxon>
        <taxon>Actinomycetota</taxon>
        <taxon>Actinomycetes</taxon>
        <taxon>Pseudonocardiales</taxon>
        <taxon>Pseudonocardiaceae</taxon>
        <taxon>Amycolatopsis</taxon>
    </lineage>
</organism>
<dbReference type="SUPFAM" id="SSF48498">
    <property type="entry name" value="Tetracyclin repressor-like, C-terminal domain"/>
    <property type="match status" value="1"/>
</dbReference>
<dbReference type="InterPro" id="IPR011075">
    <property type="entry name" value="TetR_C"/>
</dbReference>
<evidence type="ECO:0000313" key="6">
    <source>
        <dbReference type="EMBL" id="MBB2501009.1"/>
    </source>
</evidence>
<keyword evidence="2 4" id="KW-0238">DNA-binding</keyword>
<dbReference type="RefSeq" id="WP_183124380.1">
    <property type="nucleotide sequence ID" value="NZ_JACJHR010000023.1"/>
</dbReference>
<dbReference type="Pfam" id="PF00440">
    <property type="entry name" value="TetR_N"/>
    <property type="match status" value="1"/>
</dbReference>
<evidence type="ECO:0000256" key="3">
    <source>
        <dbReference type="ARBA" id="ARBA00023163"/>
    </source>
</evidence>
<evidence type="ECO:0000256" key="4">
    <source>
        <dbReference type="PROSITE-ProRule" id="PRU00335"/>
    </source>
</evidence>
<protein>
    <submittedName>
        <fullName evidence="6">TetR/AcrR family transcriptional regulator</fullName>
    </submittedName>
</protein>
<dbReference type="PANTHER" id="PTHR47506:SF1">
    <property type="entry name" value="HTH-TYPE TRANSCRIPTIONAL REGULATOR YJDC"/>
    <property type="match status" value="1"/>
</dbReference>
<dbReference type="PROSITE" id="PS50977">
    <property type="entry name" value="HTH_TETR_2"/>
    <property type="match status" value="1"/>
</dbReference>
<keyword evidence="1" id="KW-0805">Transcription regulation</keyword>
<name>A0A8E1VZ06_9PSEU</name>
<comment type="caution">
    <text evidence="6">The sequence shown here is derived from an EMBL/GenBank/DDBJ whole genome shotgun (WGS) entry which is preliminary data.</text>
</comment>
<dbReference type="Proteomes" id="UP000550260">
    <property type="component" value="Unassembled WGS sequence"/>
</dbReference>
<dbReference type="InterPro" id="IPR001647">
    <property type="entry name" value="HTH_TetR"/>
</dbReference>
<dbReference type="InterPro" id="IPR036271">
    <property type="entry name" value="Tet_transcr_reg_TetR-rel_C_sf"/>
</dbReference>
<dbReference type="Gene3D" id="1.10.357.10">
    <property type="entry name" value="Tetracycline Repressor, domain 2"/>
    <property type="match status" value="1"/>
</dbReference>